<name>A0A2J6R8K7_HYAVF</name>
<keyword evidence="1" id="KW-0732">Signal</keyword>
<feature type="chain" id="PRO_5014387729" evidence="1">
    <location>
        <begin position="27"/>
        <end position="88"/>
    </location>
</feature>
<evidence type="ECO:0000313" key="3">
    <source>
        <dbReference type="Proteomes" id="UP000235786"/>
    </source>
</evidence>
<evidence type="ECO:0000313" key="2">
    <source>
        <dbReference type="EMBL" id="PMD34848.1"/>
    </source>
</evidence>
<reference evidence="2 3" key="1">
    <citation type="submission" date="2016-04" db="EMBL/GenBank/DDBJ databases">
        <title>A degradative enzymes factory behind the ericoid mycorrhizal symbiosis.</title>
        <authorList>
            <consortium name="DOE Joint Genome Institute"/>
            <person name="Martino E."/>
            <person name="Morin E."/>
            <person name="Grelet G."/>
            <person name="Kuo A."/>
            <person name="Kohler A."/>
            <person name="Daghino S."/>
            <person name="Barry K."/>
            <person name="Choi C."/>
            <person name="Cichocki N."/>
            <person name="Clum A."/>
            <person name="Copeland A."/>
            <person name="Hainaut M."/>
            <person name="Haridas S."/>
            <person name="Labutti K."/>
            <person name="Lindquist E."/>
            <person name="Lipzen A."/>
            <person name="Khouja H.-R."/>
            <person name="Murat C."/>
            <person name="Ohm R."/>
            <person name="Olson A."/>
            <person name="Spatafora J."/>
            <person name="Veneault-Fourrey C."/>
            <person name="Henrissat B."/>
            <person name="Grigoriev I."/>
            <person name="Martin F."/>
            <person name="Perotto S."/>
        </authorList>
    </citation>
    <scope>NUCLEOTIDE SEQUENCE [LARGE SCALE GENOMIC DNA]</scope>
    <source>
        <strain evidence="2 3">F</strain>
    </source>
</reference>
<dbReference type="AlphaFoldDB" id="A0A2J6R8K7"/>
<proteinExistence type="predicted"/>
<sequence length="88" mass="9557">MLQIPKLGLLALTLFTPLALSSPAEGKKSCSDYIATIDYPVVDYTTAFYNATSVETVLISVTYVTTSEAVQRTRTKQSEIITSTCTDV</sequence>
<organism evidence="2 3">
    <name type="scientific">Hyaloscypha variabilis (strain UAMH 11265 / GT02V1 / F)</name>
    <name type="common">Meliniomyces variabilis</name>
    <dbReference type="NCBI Taxonomy" id="1149755"/>
    <lineage>
        <taxon>Eukaryota</taxon>
        <taxon>Fungi</taxon>
        <taxon>Dikarya</taxon>
        <taxon>Ascomycota</taxon>
        <taxon>Pezizomycotina</taxon>
        <taxon>Leotiomycetes</taxon>
        <taxon>Helotiales</taxon>
        <taxon>Hyaloscyphaceae</taxon>
        <taxon>Hyaloscypha</taxon>
        <taxon>Hyaloscypha variabilis</taxon>
    </lineage>
</organism>
<dbReference type="OrthoDB" id="10372951at2759"/>
<dbReference type="EMBL" id="KZ613953">
    <property type="protein sequence ID" value="PMD34848.1"/>
    <property type="molecule type" value="Genomic_DNA"/>
</dbReference>
<keyword evidence="3" id="KW-1185">Reference proteome</keyword>
<dbReference type="Proteomes" id="UP000235786">
    <property type="component" value="Unassembled WGS sequence"/>
</dbReference>
<feature type="signal peptide" evidence="1">
    <location>
        <begin position="1"/>
        <end position="26"/>
    </location>
</feature>
<evidence type="ECO:0000256" key="1">
    <source>
        <dbReference type="SAM" id="SignalP"/>
    </source>
</evidence>
<protein>
    <submittedName>
        <fullName evidence="2">Uncharacterized protein</fullName>
    </submittedName>
</protein>
<gene>
    <name evidence="2" type="ORF">L207DRAFT_516996</name>
</gene>
<accession>A0A2J6R8K7</accession>